<feature type="compositionally biased region" description="Basic and acidic residues" evidence="1">
    <location>
        <begin position="188"/>
        <end position="199"/>
    </location>
</feature>
<dbReference type="EMBL" id="VKAC01000014">
    <property type="protein sequence ID" value="TXR52444.1"/>
    <property type="molecule type" value="Genomic_DNA"/>
</dbReference>
<comment type="caution">
    <text evidence="2">The sequence shown here is derived from an EMBL/GenBank/DDBJ whole genome shotgun (WGS) entry which is preliminary data.</text>
</comment>
<feature type="region of interest" description="Disordered" evidence="1">
    <location>
        <begin position="167"/>
        <end position="302"/>
    </location>
</feature>
<gene>
    <name evidence="2" type="ORF">FMM08_19815</name>
</gene>
<organism evidence="2 3">
    <name type="scientific">Quadrisphaera setariae</name>
    <dbReference type="NCBI Taxonomy" id="2593304"/>
    <lineage>
        <taxon>Bacteria</taxon>
        <taxon>Bacillati</taxon>
        <taxon>Actinomycetota</taxon>
        <taxon>Actinomycetes</taxon>
        <taxon>Kineosporiales</taxon>
        <taxon>Kineosporiaceae</taxon>
        <taxon>Quadrisphaera</taxon>
    </lineage>
</organism>
<protein>
    <submittedName>
        <fullName evidence="2">DUF3801 domain-containing protein</fullName>
    </submittedName>
</protein>
<feature type="compositionally biased region" description="Basic and acidic residues" evidence="1">
    <location>
        <begin position="168"/>
        <end position="180"/>
    </location>
</feature>
<dbReference type="Proteomes" id="UP000321234">
    <property type="component" value="Unassembled WGS sequence"/>
</dbReference>
<evidence type="ECO:0000313" key="3">
    <source>
        <dbReference type="Proteomes" id="UP000321234"/>
    </source>
</evidence>
<reference evidence="2 3" key="1">
    <citation type="submission" date="2019-07" db="EMBL/GenBank/DDBJ databases">
        <title>Quadrisphaera sp. strain DD2A genome sequencing and assembly.</title>
        <authorList>
            <person name="Kim I."/>
        </authorList>
    </citation>
    <scope>NUCLEOTIDE SEQUENCE [LARGE SCALE GENOMIC DNA]</scope>
    <source>
        <strain evidence="2 3">DD2A</strain>
    </source>
</reference>
<dbReference type="AlphaFoldDB" id="A0A5C8Z528"/>
<name>A0A5C8Z528_9ACTN</name>
<dbReference type="OrthoDB" id="9818517at2"/>
<evidence type="ECO:0000313" key="2">
    <source>
        <dbReference type="EMBL" id="TXR52444.1"/>
    </source>
</evidence>
<accession>A0A5C8Z528</accession>
<proteinExistence type="predicted"/>
<feature type="compositionally biased region" description="Polar residues" evidence="1">
    <location>
        <begin position="287"/>
        <end position="296"/>
    </location>
</feature>
<evidence type="ECO:0000256" key="1">
    <source>
        <dbReference type="SAM" id="MobiDB-lite"/>
    </source>
</evidence>
<keyword evidence="3" id="KW-1185">Reference proteome</keyword>
<sequence length="302" mass="32936">MEDDEPDGARCLAQWQVGARERTRHRRQHTEAEALTMSVESIESTARRVSFEMGVEAVKLVGPLSNLLWAASRALVTKALTTMPGRGGSMGGRVSTVDLEKFTNGQRAIVNLEDPRTFRVVRQTLRRYGVTFAVTKEAGEFRVHIGAGNAALLDAAMKHAESTVARQIQREQDRAAKREAATPQRRTTTPERTADRVVDRTVPSQTRQPDPAPSREVAREAVGPVAGRSRAAGVVSRTDGPEVPANFARMSLEQRTPYLARQRATGARTGEARPRGAARSAPVRAGRSTSARTASRTPRGPR</sequence>